<name>A0A3E0IQH9_9STAP</name>
<dbReference type="OrthoDB" id="7839480at2"/>
<sequence length="395" mass="45394">MTKYLKMTMGDLYDTNVVYTSRPSYVSNPWLETNEHQSNFLTGRELLISNLPVIVHEASVTHRLETLFQLIGRTIPKNVYTFKNQETYENLLKRLAYEENRHIYFQYVHGEDIVTGDKYAMDKDIFTKLNNKSKIPEWTNGKYLPRRQVVPIEAFNEIIEEWDLPVVIKPGDELPTAGGYGVMICYTSEDLEAAKKRIARAKHQTDTLIIEECIDAVENYCVQYALHPDHGIVYIGSAKQLTNAYGFYNGNINAIDVPDKVIEAGRELMQIGVDHGFIGIAGFDLLVDAKGDVYAIDLNYRQNGSTSMLLLAPLLKGKYHKFYSYFADGDNERFFKTIVEYVEKGVLYPLSYYDGDWYQDEQVNSRFAGIWHADHEEDIALLEHEFEVKAGLLKD</sequence>
<dbReference type="EMBL" id="QKXQ01000232">
    <property type="protein sequence ID" value="REH96933.1"/>
    <property type="molecule type" value="Genomic_DNA"/>
</dbReference>
<reference evidence="3 4" key="1">
    <citation type="journal article" date="2018" name="Vet. Microbiol.">
        <title>Characterisation of Staphylococcus felis isolated from cats using whole genome sequencing.</title>
        <authorList>
            <person name="Worthing K."/>
            <person name="Pang S."/>
            <person name="Trott D.J."/>
            <person name="Abraham S."/>
            <person name="Coombs G.W."/>
            <person name="Jordan D."/>
            <person name="McIntyre L."/>
            <person name="Davies M.R."/>
            <person name="Norris J."/>
        </authorList>
    </citation>
    <scope>NUCLEOTIDE SEQUENCE [LARGE SCALE GENOMIC DNA]</scope>
    <source>
        <strain evidence="3 4">F9</strain>
    </source>
</reference>
<dbReference type="PANTHER" id="PTHR37018">
    <property type="entry name" value="CULTURE SPECIFIC PROTEIN, PUTATIVE (AFU_ORTHOLOGUE AFUA_2G00130)-RELATED"/>
    <property type="match status" value="1"/>
</dbReference>
<accession>A0A3E0IQH9</accession>
<protein>
    <submittedName>
        <fullName evidence="3">ATP-grasp domain-containing protein</fullName>
    </submittedName>
</protein>
<dbReference type="SUPFAM" id="SSF56059">
    <property type="entry name" value="Glutathione synthetase ATP-binding domain-like"/>
    <property type="match status" value="1"/>
</dbReference>
<dbReference type="Proteomes" id="UP000256562">
    <property type="component" value="Unassembled WGS sequence"/>
</dbReference>
<dbReference type="PANTHER" id="PTHR37018:SF1">
    <property type="entry name" value="CULTURE SPECIFIC PROTEIN, PUTATIVE (AFU_ORTHOLOGUE AFUA_2G00130)-RELATED"/>
    <property type="match status" value="1"/>
</dbReference>
<evidence type="ECO:0000313" key="4">
    <source>
        <dbReference type="Proteomes" id="UP000256562"/>
    </source>
</evidence>
<dbReference type="GO" id="GO:0046872">
    <property type="term" value="F:metal ion binding"/>
    <property type="evidence" value="ECO:0007669"/>
    <property type="project" value="InterPro"/>
</dbReference>
<dbReference type="GO" id="GO:0005524">
    <property type="term" value="F:ATP binding"/>
    <property type="evidence" value="ECO:0007669"/>
    <property type="project" value="UniProtKB-UniRule"/>
</dbReference>
<dbReference type="AlphaFoldDB" id="A0A3E0IQH9"/>
<comment type="caution">
    <text evidence="3">The sequence shown here is derived from an EMBL/GenBank/DDBJ whole genome shotgun (WGS) entry which is preliminary data.</text>
</comment>
<dbReference type="RefSeq" id="WP_116094133.1">
    <property type="nucleotide sequence ID" value="NZ_QKXQ01000232.1"/>
</dbReference>
<dbReference type="InterPro" id="IPR011761">
    <property type="entry name" value="ATP-grasp"/>
</dbReference>
<evidence type="ECO:0000313" key="3">
    <source>
        <dbReference type="EMBL" id="REH96933.1"/>
    </source>
</evidence>
<keyword evidence="1" id="KW-0067">ATP-binding</keyword>
<proteinExistence type="predicted"/>
<feature type="domain" description="ATP-grasp" evidence="2">
    <location>
        <begin position="127"/>
        <end position="343"/>
    </location>
</feature>
<dbReference type="PROSITE" id="PS50975">
    <property type="entry name" value="ATP_GRASP"/>
    <property type="match status" value="1"/>
</dbReference>
<dbReference type="InterPro" id="IPR053269">
    <property type="entry name" value="Asp-Met_ligase"/>
</dbReference>
<gene>
    <name evidence="3" type="ORF">DOS83_04860</name>
</gene>
<organism evidence="3 4">
    <name type="scientific">Staphylococcus felis</name>
    <dbReference type="NCBI Taxonomy" id="46127"/>
    <lineage>
        <taxon>Bacteria</taxon>
        <taxon>Bacillati</taxon>
        <taxon>Bacillota</taxon>
        <taxon>Bacilli</taxon>
        <taxon>Bacillales</taxon>
        <taxon>Staphylococcaceae</taxon>
        <taxon>Staphylococcus</taxon>
    </lineage>
</organism>
<keyword evidence="1" id="KW-0547">Nucleotide-binding</keyword>
<evidence type="ECO:0000259" key="2">
    <source>
        <dbReference type="PROSITE" id="PS50975"/>
    </source>
</evidence>
<dbReference type="Gene3D" id="3.30.470.20">
    <property type="entry name" value="ATP-grasp fold, B domain"/>
    <property type="match status" value="1"/>
</dbReference>
<evidence type="ECO:0000256" key="1">
    <source>
        <dbReference type="PROSITE-ProRule" id="PRU00409"/>
    </source>
</evidence>